<dbReference type="GO" id="GO:0005886">
    <property type="term" value="C:plasma membrane"/>
    <property type="evidence" value="ECO:0007669"/>
    <property type="project" value="TreeGrafter"/>
</dbReference>
<evidence type="ECO:0000256" key="1">
    <source>
        <dbReference type="SAM" id="Phobius"/>
    </source>
</evidence>
<name>A0A6G7WIC7_9LACT</name>
<dbReference type="SMART" id="SM00267">
    <property type="entry name" value="GGDEF"/>
    <property type="match status" value="1"/>
</dbReference>
<evidence type="ECO:0000259" key="2">
    <source>
        <dbReference type="PROSITE" id="PS50839"/>
    </source>
</evidence>
<dbReference type="PANTHER" id="PTHR45138:SF9">
    <property type="entry name" value="DIGUANYLATE CYCLASE DGCM-RELATED"/>
    <property type="match status" value="1"/>
</dbReference>
<dbReference type="AlphaFoldDB" id="A0A6G7WIC7"/>
<feature type="domain" description="GGDEF" evidence="3">
    <location>
        <begin position="312"/>
        <end position="437"/>
    </location>
</feature>
<accession>A0A6G7WIC7</accession>
<dbReference type="InterPro" id="IPR006189">
    <property type="entry name" value="CHASE_dom"/>
</dbReference>
<dbReference type="PROSITE" id="PS50839">
    <property type="entry name" value="CHASE"/>
    <property type="match status" value="1"/>
</dbReference>
<dbReference type="InterPro" id="IPR050469">
    <property type="entry name" value="Diguanylate_Cyclase"/>
</dbReference>
<dbReference type="CDD" id="cd01949">
    <property type="entry name" value="GGDEF"/>
    <property type="match status" value="1"/>
</dbReference>
<feature type="domain" description="CHASE" evidence="2">
    <location>
        <begin position="102"/>
        <end position="190"/>
    </location>
</feature>
<dbReference type="GO" id="GO:1902201">
    <property type="term" value="P:negative regulation of bacterial-type flagellum-dependent cell motility"/>
    <property type="evidence" value="ECO:0007669"/>
    <property type="project" value="TreeGrafter"/>
</dbReference>
<dbReference type="GO" id="GO:0043709">
    <property type="term" value="P:cell adhesion involved in single-species biofilm formation"/>
    <property type="evidence" value="ECO:0007669"/>
    <property type="project" value="TreeGrafter"/>
</dbReference>
<dbReference type="GeneID" id="94553280"/>
<dbReference type="PROSITE" id="PS50887">
    <property type="entry name" value="GGDEF"/>
    <property type="match status" value="1"/>
</dbReference>
<proteinExistence type="predicted"/>
<organism evidence="4 5">
    <name type="scientific">Jeotgalibaca porci</name>
    <dbReference type="NCBI Taxonomy" id="1868793"/>
    <lineage>
        <taxon>Bacteria</taxon>
        <taxon>Bacillati</taxon>
        <taxon>Bacillota</taxon>
        <taxon>Bacilli</taxon>
        <taxon>Lactobacillales</taxon>
        <taxon>Carnobacteriaceae</taxon>
        <taxon>Jeotgalibaca</taxon>
    </lineage>
</organism>
<keyword evidence="1" id="KW-0472">Membrane</keyword>
<dbReference type="GO" id="GO:0052621">
    <property type="term" value="F:diguanylate cyclase activity"/>
    <property type="evidence" value="ECO:0007669"/>
    <property type="project" value="TreeGrafter"/>
</dbReference>
<dbReference type="Gene3D" id="3.30.70.270">
    <property type="match status" value="1"/>
</dbReference>
<protein>
    <submittedName>
        <fullName evidence="4">Sensor domain-containing diguanylate cyclase</fullName>
    </submittedName>
</protein>
<sequence length="437" mass="50224">MKRKIGSLVISVLVAFLISIPVFILEREYAKEHSKDVRAQASRELTRIKDVMQADLQSALNYAHFLELIIQQDTDFTVEEFQLYAERIIAENDFVTSAVLAPDGVVAFIYPFTPQNDQFLGQDLLSEPEKRLSTQYAVKNRTAVVQGPFEEGGTLMVYNRQPVFIDDTFYGFVSIGVNFYQLLEARDIEDTFGDILLALQVNSEINPRSGGVSWGNVSIFDKDPEIDKLELSGEDWIFAAYPRGGWDKPSITYYPEQSAFFFIWVVSSVLLYLLLITYWKHREDAYHDGLTQTLNKKRFEKYVRTRLKNKKSRDTLLLIDFDDFKRINDEYGHAVGDYVLIVISDRLRKFVRKTDKVGRIGGDEFMVYLQDIATPEHVEALIEKLREKISYPIEYQNHTISISVSIGWAVAHAGTAFEQIYARADEAMYQQKCQGKA</sequence>
<dbReference type="KEGG" id="jpo:G7058_08295"/>
<keyword evidence="1" id="KW-0812">Transmembrane</keyword>
<dbReference type="SMART" id="SM01079">
    <property type="entry name" value="CHASE"/>
    <property type="match status" value="1"/>
</dbReference>
<dbReference type="RefSeq" id="WP_166063087.1">
    <property type="nucleotide sequence ID" value="NZ_CP049889.1"/>
</dbReference>
<dbReference type="SUPFAM" id="SSF55073">
    <property type="entry name" value="Nucleotide cyclase"/>
    <property type="match status" value="1"/>
</dbReference>
<dbReference type="NCBIfam" id="TIGR00254">
    <property type="entry name" value="GGDEF"/>
    <property type="match status" value="1"/>
</dbReference>
<evidence type="ECO:0000313" key="5">
    <source>
        <dbReference type="Proteomes" id="UP000501830"/>
    </source>
</evidence>
<feature type="transmembrane region" description="Helical" evidence="1">
    <location>
        <begin position="259"/>
        <end position="279"/>
    </location>
</feature>
<dbReference type="Pfam" id="PF00990">
    <property type="entry name" value="GGDEF"/>
    <property type="match status" value="1"/>
</dbReference>
<evidence type="ECO:0000313" key="4">
    <source>
        <dbReference type="EMBL" id="QIK52025.1"/>
    </source>
</evidence>
<dbReference type="EMBL" id="CP049889">
    <property type="protein sequence ID" value="QIK52025.1"/>
    <property type="molecule type" value="Genomic_DNA"/>
</dbReference>
<keyword evidence="5" id="KW-1185">Reference proteome</keyword>
<dbReference type="InterPro" id="IPR029787">
    <property type="entry name" value="Nucleotide_cyclase"/>
</dbReference>
<evidence type="ECO:0000259" key="3">
    <source>
        <dbReference type="PROSITE" id="PS50887"/>
    </source>
</evidence>
<dbReference type="PANTHER" id="PTHR45138">
    <property type="entry name" value="REGULATORY COMPONENTS OF SENSORY TRANSDUCTION SYSTEM"/>
    <property type="match status" value="1"/>
</dbReference>
<dbReference type="Gene3D" id="3.30.450.20">
    <property type="entry name" value="PAS domain"/>
    <property type="match status" value="1"/>
</dbReference>
<keyword evidence="1" id="KW-1133">Transmembrane helix</keyword>
<dbReference type="InterPro" id="IPR000160">
    <property type="entry name" value="GGDEF_dom"/>
</dbReference>
<feature type="transmembrane region" description="Helical" evidence="1">
    <location>
        <begin position="7"/>
        <end position="25"/>
    </location>
</feature>
<reference evidence="4 5" key="1">
    <citation type="journal article" date="2017" name="Int. J. Syst. Evol. Microbiol.">
        <title>Jeotgalibaca porci sp. nov. and Jeotgalibaca arthritidis sp. nov., isolated from pigs, and emended description of the genus Jeotgalibaca.</title>
        <authorList>
            <person name="Zamora L."/>
            <person name="Perez-Sancho M."/>
            <person name="Dominguez L."/>
            <person name="Fernandez-Garayzabal J.F."/>
            <person name="Vela A.I."/>
        </authorList>
    </citation>
    <scope>NUCLEOTIDE SEQUENCE [LARGE SCALE GENOMIC DNA]</scope>
    <source>
        <strain evidence="4 5">CCUG 69148</strain>
    </source>
</reference>
<dbReference type="Proteomes" id="UP000501830">
    <property type="component" value="Chromosome"/>
</dbReference>
<gene>
    <name evidence="4" type="ORF">G7058_08295</name>
</gene>
<dbReference type="InterPro" id="IPR043128">
    <property type="entry name" value="Rev_trsase/Diguanyl_cyclase"/>
</dbReference>